<sequence length="551" mass="61619">MSEFAETFKYSRREDADRIFSVLISKSFIRKATRHTLRSNYEVWKRNEGDQFWASMEATTRVATDLVVGSVPKARKIVLGNNHPSFAKLSTQANECSVSTLERATKDPALSLDSHVLGQDSTRSKFIPTTESIQVGQKHPRDPFDNENIGLPKTPRNRSPSPTVVGTESIDSPPTVSCGPPEKNPFLVVEDEEDYLLPESASQEFLFKGMFEDINVAAGFQGYFTEVKGSRVYIKNTDQALGRSGIILLKDGGTELQIKHFGSDTLAKLRAFFHRRFWKTADVTAERSQVRGWLDAIEDNKFGREESFPEIISSPPSSPMARKLWTYILSALNDFPLVNDKSYSESTGVSSYIVPLCRVFMANTEKCTFFNFVDRKTMSSQATSSHKEPDMVLELKDASNKTICDLAFGEATSHAQQNQHKKNAKDLVRLGLNLKDSLDNIEDRYGVRDAVLAGAQIVADTMSIYLMARCGNMYLMAHEQDYIVPDSLKSLLLMNSQYKVFHELTLTIDDGIAPILQAVGRTGGIVPNPAVHMLRCATTRTPEFKTFLMKG</sequence>
<gene>
    <name evidence="2" type="ORF">BG011_000188</name>
</gene>
<comment type="caution">
    <text evidence="2">The sequence shown here is derived from an EMBL/GenBank/DDBJ whole genome shotgun (WGS) entry which is preliminary data.</text>
</comment>
<dbReference type="Proteomes" id="UP000726737">
    <property type="component" value="Unassembled WGS sequence"/>
</dbReference>
<organism evidence="2 3">
    <name type="scientific">Mortierella polycephala</name>
    <dbReference type="NCBI Taxonomy" id="41804"/>
    <lineage>
        <taxon>Eukaryota</taxon>
        <taxon>Fungi</taxon>
        <taxon>Fungi incertae sedis</taxon>
        <taxon>Mucoromycota</taxon>
        <taxon>Mortierellomycotina</taxon>
        <taxon>Mortierellomycetes</taxon>
        <taxon>Mortierellales</taxon>
        <taxon>Mortierellaceae</taxon>
        <taxon>Mortierella</taxon>
    </lineage>
</organism>
<dbReference type="EMBL" id="JAAAJA010001028">
    <property type="protein sequence ID" value="KAG0248330.1"/>
    <property type="molecule type" value="Genomic_DNA"/>
</dbReference>
<evidence type="ECO:0000313" key="3">
    <source>
        <dbReference type="Proteomes" id="UP000726737"/>
    </source>
</evidence>
<proteinExistence type="predicted"/>
<feature type="compositionally biased region" description="Polar residues" evidence="1">
    <location>
        <begin position="157"/>
        <end position="175"/>
    </location>
</feature>
<evidence type="ECO:0000256" key="1">
    <source>
        <dbReference type="SAM" id="MobiDB-lite"/>
    </source>
</evidence>
<protein>
    <submittedName>
        <fullName evidence="2">Uncharacterized protein</fullName>
    </submittedName>
</protein>
<evidence type="ECO:0000313" key="2">
    <source>
        <dbReference type="EMBL" id="KAG0248330.1"/>
    </source>
</evidence>
<reference evidence="2" key="1">
    <citation type="journal article" date="2020" name="Fungal Divers.">
        <title>Resolving the Mortierellaceae phylogeny through synthesis of multi-gene phylogenetics and phylogenomics.</title>
        <authorList>
            <person name="Vandepol N."/>
            <person name="Liber J."/>
            <person name="Desiro A."/>
            <person name="Na H."/>
            <person name="Kennedy M."/>
            <person name="Barry K."/>
            <person name="Grigoriev I.V."/>
            <person name="Miller A.N."/>
            <person name="O'Donnell K."/>
            <person name="Stajich J.E."/>
            <person name="Bonito G."/>
        </authorList>
    </citation>
    <scope>NUCLEOTIDE SEQUENCE</scope>
    <source>
        <strain evidence="2">KOD948</strain>
    </source>
</reference>
<accession>A0A9P6PMN8</accession>
<keyword evidence="3" id="KW-1185">Reference proteome</keyword>
<dbReference type="AlphaFoldDB" id="A0A9P6PMN8"/>
<name>A0A9P6PMN8_9FUNG</name>
<feature type="region of interest" description="Disordered" evidence="1">
    <location>
        <begin position="121"/>
        <end position="182"/>
    </location>
</feature>
<dbReference type="OrthoDB" id="2370938at2759"/>